<comment type="function">
    <text evidence="7">Modifies, by uridylylation and deuridylylation, the PII regulatory proteins (GlnB and homologs), in response to the nitrogen status of the cell that GlnD senses through the glutamine level. Under low glutamine levels, catalyzes the conversion of the PII proteins and UTP to PII-UMP and PPi, while under higher glutamine levels, GlnD hydrolyzes PII-UMP to PII and UMP (deuridylylation). Thus, controls uridylylation state and activity of the PII proteins, and plays an important role in the regulation of nitrogen metabolism.</text>
</comment>
<dbReference type="SUPFAM" id="SSF55021">
    <property type="entry name" value="ACT-like"/>
    <property type="match status" value="2"/>
</dbReference>
<organism evidence="10 11">
    <name type="scientific">Aurantiacibacter atlanticus</name>
    <dbReference type="NCBI Taxonomy" id="1648404"/>
    <lineage>
        <taxon>Bacteria</taxon>
        <taxon>Pseudomonadati</taxon>
        <taxon>Pseudomonadota</taxon>
        <taxon>Alphaproteobacteria</taxon>
        <taxon>Sphingomonadales</taxon>
        <taxon>Erythrobacteraceae</taxon>
        <taxon>Aurantiacibacter</taxon>
    </lineage>
</organism>
<dbReference type="InterPro" id="IPR043519">
    <property type="entry name" value="NT_sf"/>
</dbReference>
<evidence type="ECO:0000313" key="11">
    <source>
        <dbReference type="Proteomes" id="UP000059113"/>
    </source>
</evidence>
<dbReference type="HAMAP" id="MF_00277">
    <property type="entry name" value="PII_uridylyl_transf"/>
    <property type="match status" value="1"/>
</dbReference>
<dbReference type="NCBIfam" id="TIGR01693">
    <property type="entry name" value="UTase_glnD"/>
    <property type="match status" value="1"/>
</dbReference>
<dbReference type="Gene3D" id="3.30.70.260">
    <property type="match status" value="1"/>
</dbReference>
<dbReference type="InterPro" id="IPR045865">
    <property type="entry name" value="ACT-like_dom_sf"/>
</dbReference>
<feature type="region of interest" description="Uridylyl-removing" evidence="7">
    <location>
        <begin position="419"/>
        <end position="777"/>
    </location>
</feature>
<dbReference type="CDD" id="cd04900">
    <property type="entry name" value="ACT_UUR-like_1"/>
    <property type="match status" value="1"/>
</dbReference>
<dbReference type="GO" id="GO:0006808">
    <property type="term" value="P:regulation of nitrogen utilization"/>
    <property type="evidence" value="ECO:0007669"/>
    <property type="project" value="UniProtKB-UniRule"/>
</dbReference>
<comment type="similarity">
    <text evidence="7">Belongs to the GlnD family.</text>
</comment>
<keyword evidence="6 7" id="KW-0511">Multifunctional enzyme</keyword>
<keyword evidence="11" id="KW-1185">Reference proteome</keyword>
<dbReference type="Gene3D" id="3.30.460.10">
    <property type="entry name" value="Beta Polymerase, domain 2"/>
    <property type="match status" value="1"/>
</dbReference>
<keyword evidence="4 7" id="KW-0378">Hydrolase</keyword>
<protein>
    <recommendedName>
        <fullName evidence="7">Bifunctional uridylyltransferase/uridylyl-removing enzyme</fullName>
        <shortName evidence="7">UTase/UR</shortName>
    </recommendedName>
    <alternativeName>
        <fullName evidence="7">Bifunctional [protein-PII] modification enzyme</fullName>
    </alternativeName>
    <alternativeName>
        <fullName evidence="7">Bifunctional nitrogen sensor protein</fullName>
    </alternativeName>
    <domain>
        <recommendedName>
            <fullName evidence="7">[Protein-PII] uridylyltransferase</fullName>
            <shortName evidence="7">PII uridylyltransferase</shortName>
            <shortName evidence="7">UTase</shortName>
            <ecNumber evidence="7">2.7.7.59</ecNumber>
        </recommendedName>
    </domain>
    <domain>
        <recommendedName>
            <fullName evidence="7">[Protein-PII]-UMP uridylyl-removing enzyme</fullName>
            <shortName evidence="7">UR</shortName>
            <ecNumber evidence="7">3.1.4.-</ecNumber>
        </recommendedName>
    </domain>
</protein>
<dbReference type="AlphaFoldDB" id="A0A0H4VF75"/>
<dbReference type="NCBIfam" id="NF003467">
    <property type="entry name" value="PRK05092.1"/>
    <property type="match status" value="1"/>
</dbReference>
<proteinExistence type="inferred from homology"/>
<comment type="domain">
    <text evidence="7">Has four distinct domains: an N-terminal nucleotidyltransferase (NT) domain responsible for UTase activity, a central HD domain that encodes UR activity, and two C-terminal ACT domains that seem to have a role in glutamine sensing.</text>
</comment>
<dbReference type="KEGG" id="ery:CP97_01060"/>
<evidence type="ECO:0000256" key="6">
    <source>
        <dbReference type="ARBA" id="ARBA00023268"/>
    </source>
</evidence>
<dbReference type="EMBL" id="CP011310">
    <property type="protein sequence ID" value="AKQ43030.2"/>
    <property type="molecule type" value="Genomic_DNA"/>
</dbReference>
<evidence type="ECO:0000256" key="7">
    <source>
        <dbReference type="HAMAP-Rule" id="MF_00277"/>
    </source>
</evidence>
<dbReference type="InterPro" id="IPR010043">
    <property type="entry name" value="UTase/UR"/>
</dbReference>
<keyword evidence="1 7" id="KW-0808">Transferase</keyword>
<dbReference type="EC" id="3.1.4.-" evidence="7"/>
<keyword evidence="3" id="KW-0677">Repeat</keyword>
<dbReference type="PANTHER" id="PTHR47320:SF1">
    <property type="entry name" value="BIFUNCTIONAL URIDYLYLTRANSFERASE_URIDYLYL-REMOVING ENZYME"/>
    <property type="match status" value="1"/>
</dbReference>
<dbReference type="CDD" id="cd04899">
    <property type="entry name" value="ACT_ACR-UUR-like_2"/>
    <property type="match status" value="1"/>
</dbReference>
<evidence type="ECO:0000256" key="2">
    <source>
        <dbReference type="ARBA" id="ARBA00022695"/>
    </source>
</evidence>
<dbReference type="PROSITE" id="PS51671">
    <property type="entry name" value="ACT"/>
    <property type="match status" value="2"/>
</dbReference>
<feature type="domain" description="ACT" evidence="8">
    <location>
        <begin position="778"/>
        <end position="854"/>
    </location>
</feature>
<dbReference type="GO" id="GO:0008773">
    <property type="term" value="F:[protein-PII] uridylyltransferase activity"/>
    <property type="evidence" value="ECO:0007669"/>
    <property type="project" value="UniProtKB-UniRule"/>
</dbReference>
<feature type="domain" description="HD" evidence="9">
    <location>
        <begin position="539"/>
        <end position="661"/>
    </location>
</feature>
<feature type="region of interest" description="Uridylyltransferase" evidence="7">
    <location>
        <begin position="1"/>
        <end position="418"/>
    </location>
</feature>
<dbReference type="Pfam" id="PF08335">
    <property type="entry name" value="GlnD_UR_UTase"/>
    <property type="match status" value="1"/>
</dbReference>
<reference evidence="11" key="2">
    <citation type="submission" date="2015-04" db="EMBL/GenBank/DDBJ databases">
        <title>The complete genome sequence of Erythrobacter sp. s21-N3.</title>
        <authorList>
            <person name="Zhuang L."/>
            <person name="Liu Y."/>
            <person name="Shao Z."/>
        </authorList>
    </citation>
    <scope>NUCLEOTIDE SEQUENCE [LARGE SCALE GENOMIC DNA]</scope>
    <source>
        <strain evidence="11">s21-N3</strain>
    </source>
</reference>
<accession>A0A0H4VF75</accession>
<dbReference type="SUPFAM" id="SSF81593">
    <property type="entry name" value="Nucleotidyltransferase substrate binding subunit/domain"/>
    <property type="match status" value="1"/>
</dbReference>
<keyword evidence="2 7" id="KW-0548">Nucleotidyltransferase</keyword>
<dbReference type="InterPro" id="IPR003607">
    <property type="entry name" value="HD/PDEase_dom"/>
</dbReference>
<evidence type="ECO:0000259" key="8">
    <source>
        <dbReference type="PROSITE" id="PS51671"/>
    </source>
</evidence>
<dbReference type="GO" id="GO:0008081">
    <property type="term" value="F:phosphoric diester hydrolase activity"/>
    <property type="evidence" value="ECO:0007669"/>
    <property type="project" value="UniProtKB-UniRule"/>
</dbReference>
<dbReference type="Proteomes" id="UP000059113">
    <property type="component" value="Chromosome"/>
</dbReference>
<evidence type="ECO:0000256" key="5">
    <source>
        <dbReference type="ARBA" id="ARBA00022842"/>
    </source>
</evidence>
<dbReference type="SMART" id="SM00471">
    <property type="entry name" value="HDc"/>
    <property type="match status" value="1"/>
</dbReference>
<dbReference type="EC" id="2.7.7.59" evidence="7"/>
<dbReference type="CDD" id="cd05401">
    <property type="entry name" value="NT_GlnE_GlnD_like"/>
    <property type="match status" value="1"/>
</dbReference>
<dbReference type="PROSITE" id="PS51831">
    <property type="entry name" value="HD"/>
    <property type="match status" value="1"/>
</dbReference>
<gene>
    <name evidence="7" type="primary">glnD</name>
    <name evidence="10" type="ORF">CP97_01060</name>
</gene>
<feature type="domain" description="ACT" evidence="8">
    <location>
        <begin position="889"/>
        <end position="965"/>
    </location>
</feature>
<dbReference type="PANTHER" id="PTHR47320">
    <property type="entry name" value="BIFUNCTIONAL URIDYLYLTRANSFERASE/URIDYLYL-REMOVING ENZYME"/>
    <property type="match status" value="1"/>
</dbReference>
<comment type="activity regulation">
    <text evidence="7">Uridylyltransferase (UTase) activity is inhibited by glutamine, while glutamine activates uridylyl-removing (UR) activity.</text>
</comment>
<dbReference type="PIRSF" id="PIRSF006288">
    <property type="entry name" value="PII_uridyltransf"/>
    <property type="match status" value="1"/>
</dbReference>
<name>A0A0H4VF75_9SPHN</name>
<dbReference type="Gene3D" id="1.10.3090.10">
    <property type="entry name" value="cca-adding enzyme, domain 2"/>
    <property type="match status" value="1"/>
</dbReference>
<evidence type="ECO:0000259" key="9">
    <source>
        <dbReference type="PROSITE" id="PS51831"/>
    </source>
</evidence>
<evidence type="ECO:0000256" key="1">
    <source>
        <dbReference type="ARBA" id="ARBA00022679"/>
    </source>
</evidence>
<evidence type="ECO:0000256" key="3">
    <source>
        <dbReference type="ARBA" id="ARBA00022737"/>
    </source>
</evidence>
<comment type="catalytic activity">
    <reaction evidence="7">
        <text>[protein-PII]-uridylyl-L-tyrosine + H2O = [protein-PII]-L-tyrosine + UMP + H(+)</text>
        <dbReference type="Rhea" id="RHEA:48600"/>
        <dbReference type="Rhea" id="RHEA-COMP:12147"/>
        <dbReference type="Rhea" id="RHEA-COMP:12148"/>
        <dbReference type="ChEBI" id="CHEBI:15377"/>
        <dbReference type="ChEBI" id="CHEBI:15378"/>
        <dbReference type="ChEBI" id="CHEBI:46858"/>
        <dbReference type="ChEBI" id="CHEBI:57865"/>
        <dbReference type="ChEBI" id="CHEBI:90602"/>
    </reaction>
</comment>
<sequence length="970" mass="108777">MPLGVSTARGPFGYRRFGIEPRCAKALLGGSAEMRALHMAQFAPIFRIVSLPSIPRQRKIVDRRQLASAIARIVKEQGVSDGRQAIVAELRKALESGRKELMERLAKRPGAGHEHAHGQAFLIDQLIRLVHDHVVDDVYPAGNRSSGERIALLAVGGYGRGEMAPYSDVDLAFITPDKPTHWCEQVIEAILYYLWDLNLQVGHSTRSLKEASRMAKEDLTIRTALLEGRFLWGDQEVYDAASAQFWNEVVPGTEAVFVQEKLVERNARHKRMGDSRYVVEPNVKDGKGGLRDLQTLYWMGKYVHSVKSAAELVKKGLFTEREYRSFRRAEGFLLSVRAHLHTIAGRAEDRLTFDLQREVAARMNYADRPGKSAVERFMQFYFLQAKHVGHLTGVFLAHMEDQTAEKSRMADFIANMWPGKTRNVEGYVITDGRIAAPSNDWFEQDPVRLVEIFAVAEREGLEIHPGTTRMARRDAALITAEVRKDARANALFMDVLAGRNDPENVLRWMNEAGVFGRFVPDFGKVNAQMQFDMYHHYTVDEHTIRAIGLLSEIERGALKEDHPLASDILPKLINRRVLYVATLLHDIAKGRGGDHSVLGAGVAHKVCPRFGLDKKETELVAWLVRFHLLMSATAFKRDISDPKTITDFVAEVQSLERLRLLTVLTIVDIRAVGPGIWNSWKRQLLSDLFEAAQQRLRLGHKTHGRAQRVAEKKERVAEMLGDLDSLVTSLDDMFGDSYWIAESEEVIAINLPHYAAARAGRHSLSIHTEFVEALGATMVTVIGDDHPGLFFRIAGAIHLAGGNIIDARIHTNRVGKAVDNFIVQDPLGKPFSEAAQLMRLKKSIEDALANKIDMVPRLAKRPLKQVRAENFRVAANVVFDNDASNRFTVIEVNATDRPALLNRLTRALFEQSLLVNSAHISHYGERAVDTFYVTDLLGMKVDSAERLRKLERALLDAIEAGEAELAEAAQ</sequence>
<evidence type="ECO:0000313" key="10">
    <source>
        <dbReference type="EMBL" id="AKQ43030.2"/>
    </source>
</evidence>
<comment type="cofactor">
    <cofactor evidence="7">
        <name>Mg(2+)</name>
        <dbReference type="ChEBI" id="CHEBI:18420"/>
    </cofactor>
</comment>
<dbReference type="SUPFAM" id="SSF81301">
    <property type="entry name" value="Nucleotidyltransferase"/>
    <property type="match status" value="1"/>
</dbReference>
<dbReference type="InterPro" id="IPR006674">
    <property type="entry name" value="HD_domain"/>
</dbReference>
<keyword evidence="5 7" id="KW-0460">Magnesium</keyword>
<dbReference type="Pfam" id="PF01966">
    <property type="entry name" value="HD"/>
    <property type="match status" value="1"/>
</dbReference>
<dbReference type="InterPro" id="IPR013546">
    <property type="entry name" value="PII_UdlTrfase/GS_AdlTrfase"/>
</dbReference>
<dbReference type="InterPro" id="IPR002912">
    <property type="entry name" value="ACT_dom"/>
</dbReference>
<comment type="catalytic activity">
    <reaction evidence="7">
        <text>[protein-PII]-L-tyrosine + UTP = [protein-PII]-uridylyl-L-tyrosine + diphosphate</text>
        <dbReference type="Rhea" id="RHEA:13673"/>
        <dbReference type="Rhea" id="RHEA-COMP:12147"/>
        <dbReference type="Rhea" id="RHEA-COMP:12148"/>
        <dbReference type="ChEBI" id="CHEBI:33019"/>
        <dbReference type="ChEBI" id="CHEBI:46398"/>
        <dbReference type="ChEBI" id="CHEBI:46858"/>
        <dbReference type="ChEBI" id="CHEBI:90602"/>
        <dbReference type="EC" id="2.7.7.59"/>
    </reaction>
</comment>
<evidence type="ECO:0000256" key="4">
    <source>
        <dbReference type="ARBA" id="ARBA00022801"/>
    </source>
</evidence>
<dbReference type="SUPFAM" id="SSF81891">
    <property type="entry name" value="Poly A polymerase C-terminal region-like"/>
    <property type="match status" value="1"/>
</dbReference>
<dbReference type="STRING" id="1648404.CP97_01060"/>
<dbReference type="CDD" id="cd00077">
    <property type="entry name" value="HDc"/>
    <property type="match status" value="1"/>
</dbReference>
<reference evidence="10 11" key="1">
    <citation type="journal article" date="2015" name="Int. J. Syst. Evol. Microbiol.">
        <title>Erythrobacter atlanticus sp. nov., a bacterium from ocean sediment able to degrade polycyclic aromatic hydrocarbons.</title>
        <authorList>
            <person name="Zhuang L."/>
            <person name="Liu Y."/>
            <person name="Wang L."/>
            <person name="Wang W."/>
            <person name="Shao Z."/>
        </authorList>
    </citation>
    <scope>NUCLEOTIDE SEQUENCE [LARGE SCALE GENOMIC DNA]</scope>
    <source>
        <strain evidence="11">s21-N3</strain>
    </source>
</reference>